<keyword evidence="3 6" id="KW-0479">Metal-binding</keyword>
<feature type="binding site" evidence="6">
    <location>
        <position position="82"/>
    </location>
    <ligand>
        <name>Zn(2+)</name>
        <dbReference type="ChEBI" id="CHEBI:29105"/>
        <label>1</label>
    </ligand>
</feature>
<protein>
    <recommendedName>
        <fullName evidence="6">Dihydroorotase</fullName>
        <shortName evidence="6">DHOase</shortName>
        <ecNumber evidence="6">3.5.2.3</ecNumber>
    </recommendedName>
</protein>
<feature type="binding site" evidence="6">
    <location>
        <position position="330"/>
    </location>
    <ligand>
        <name>substrate</name>
    </ligand>
</feature>
<dbReference type="NCBIfam" id="NF006837">
    <property type="entry name" value="PRK09357.1-2"/>
    <property type="match status" value="1"/>
</dbReference>
<dbReference type="InterPro" id="IPR004722">
    <property type="entry name" value="DHOase"/>
</dbReference>
<keyword evidence="6" id="KW-0862">Zinc</keyword>
<dbReference type="InterPro" id="IPR002195">
    <property type="entry name" value="Dihydroorotase_CS"/>
</dbReference>
<accession>A0A2P6MG75</accession>
<evidence type="ECO:0000256" key="3">
    <source>
        <dbReference type="ARBA" id="ARBA00022723"/>
    </source>
</evidence>
<dbReference type="PANTHER" id="PTHR43668">
    <property type="entry name" value="ALLANTOINASE"/>
    <property type="match status" value="1"/>
</dbReference>
<feature type="binding site" evidence="6">
    <location>
        <position position="253"/>
    </location>
    <ligand>
        <name>Zn(2+)</name>
        <dbReference type="ChEBI" id="CHEBI:29105"/>
        <label>2</label>
    </ligand>
</feature>
<keyword evidence="9" id="KW-1185">Reference proteome</keyword>
<feature type="binding site" evidence="6">
    <location>
        <position position="299"/>
    </location>
    <ligand>
        <name>substrate</name>
    </ligand>
</feature>
<dbReference type="PROSITE" id="PS00482">
    <property type="entry name" value="DIHYDROOROTASE_1"/>
    <property type="match status" value="1"/>
</dbReference>
<dbReference type="CDD" id="cd01317">
    <property type="entry name" value="DHOase_IIa"/>
    <property type="match status" value="1"/>
</dbReference>
<feature type="domain" description="Dihydroorotase catalytic" evidence="7">
    <location>
        <begin position="71"/>
        <end position="259"/>
    </location>
</feature>
<name>A0A2P6MG75_ALKUR</name>
<evidence type="ECO:0000256" key="4">
    <source>
        <dbReference type="ARBA" id="ARBA00022801"/>
    </source>
</evidence>
<dbReference type="InterPro" id="IPR024403">
    <property type="entry name" value="DHOase_cat"/>
</dbReference>
<keyword evidence="5 6" id="KW-0665">Pyrimidine biosynthesis</keyword>
<proteinExistence type="inferred from homology"/>
<feature type="binding site" evidence="6">
    <location>
        <begin position="344"/>
        <end position="345"/>
    </location>
    <ligand>
        <name>substrate</name>
    </ligand>
</feature>
<feature type="binding site" evidence="6">
    <location>
        <position position="116"/>
    </location>
    <ligand>
        <name>substrate</name>
    </ligand>
</feature>
<dbReference type="InterPro" id="IPR050138">
    <property type="entry name" value="DHOase/Allantoinase_Hydrolase"/>
</dbReference>
<dbReference type="InterPro" id="IPR011059">
    <property type="entry name" value="Metal-dep_hydrolase_composite"/>
</dbReference>
<dbReference type="Proteomes" id="UP000243650">
    <property type="component" value="Unassembled WGS sequence"/>
</dbReference>
<comment type="similarity">
    <text evidence="2 6">Belongs to the metallo-dependent hydrolases superfamily. DHOase family. Class I DHOase subfamily.</text>
</comment>
<feature type="binding site" evidence="6">
    <location>
        <position position="173"/>
    </location>
    <ligand>
        <name>Zn(2+)</name>
        <dbReference type="ChEBI" id="CHEBI:29105"/>
        <label>1</label>
    </ligand>
</feature>
<comment type="cofactor">
    <cofactor evidence="6">
        <name>Zn(2+)</name>
        <dbReference type="ChEBI" id="CHEBI:29105"/>
    </cofactor>
    <text evidence="6">Binds 2 Zn(2+) ions per subunit.</text>
</comment>
<dbReference type="GO" id="GO:0004038">
    <property type="term" value="F:allantoinase activity"/>
    <property type="evidence" value="ECO:0007669"/>
    <property type="project" value="TreeGrafter"/>
</dbReference>
<dbReference type="GO" id="GO:0004151">
    <property type="term" value="F:dihydroorotase activity"/>
    <property type="evidence" value="ECO:0007669"/>
    <property type="project" value="UniProtKB-UniRule"/>
</dbReference>
<evidence type="ECO:0000259" key="7">
    <source>
        <dbReference type="Pfam" id="PF12890"/>
    </source>
</evidence>
<feature type="binding site" evidence="6">
    <location>
        <position position="84"/>
    </location>
    <ligand>
        <name>Zn(2+)</name>
        <dbReference type="ChEBI" id="CHEBI:29105"/>
        <label>1</label>
    </ligand>
</feature>
<comment type="caution">
    <text evidence="8">The sequence shown here is derived from an EMBL/GenBank/DDBJ whole genome shotgun (WGS) entry which is preliminary data.</text>
</comment>
<evidence type="ECO:0000256" key="6">
    <source>
        <dbReference type="HAMAP-Rule" id="MF_00220"/>
    </source>
</evidence>
<dbReference type="SUPFAM" id="SSF51556">
    <property type="entry name" value="Metallo-dependent hydrolases"/>
    <property type="match status" value="1"/>
</dbReference>
<evidence type="ECO:0000313" key="8">
    <source>
        <dbReference type="EMBL" id="PRO65299.1"/>
    </source>
</evidence>
<dbReference type="GO" id="GO:0008270">
    <property type="term" value="F:zinc ion binding"/>
    <property type="evidence" value="ECO:0007669"/>
    <property type="project" value="UniProtKB-UniRule"/>
</dbReference>
<dbReference type="SUPFAM" id="SSF51338">
    <property type="entry name" value="Composite domain of metallo-dependent hydrolases"/>
    <property type="match status" value="1"/>
</dbReference>
<organism evidence="8 9">
    <name type="scientific">Alkalicoccus urumqiensis</name>
    <name type="common">Bacillus urumqiensis</name>
    <dbReference type="NCBI Taxonomy" id="1548213"/>
    <lineage>
        <taxon>Bacteria</taxon>
        <taxon>Bacillati</taxon>
        <taxon>Bacillota</taxon>
        <taxon>Bacilli</taxon>
        <taxon>Bacillales</taxon>
        <taxon>Bacillaceae</taxon>
        <taxon>Alkalicoccus</taxon>
    </lineage>
</organism>
<evidence type="ECO:0000256" key="1">
    <source>
        <dbReference type="ARBA" id="ARBA00002368"/>
    </source>
</evidence>
<comment type="catalytic activity">
    <reaction evidence="6">
        <text>(S)-dihydroorotate + H2O = N-carbamoyl-L-aspartate + H(+)</text>
        <dbReference type="Rhea" id="RHEA:24296"/>
        <dbReference type="ChEBI" id="CHEBI:15377"/>
        <dbReference type="ChEBI" id="CHEBI:15378"/>
        <dbReference type="ChEBI" id="CHEBI:30864"/>
        <dbReference type="ChEBI" id="CHEBI:32814"/>
        <dbReference type="EC" id="3.5.2.3"/>
    </reaction>
</comment>
<reference evidence="8 9" key="1">
    <citation type="submission" date="2018-03" db="EMBL/GenBank/DDBJ databases">
        <title>Bacillus urumqiensis sp. nov., a moderately haloalkaliphilic bacterium isolated from a salt lake.</title>
        <authorList>
            <person name="Zhao B."/>
            <person name="Liao Z."/>
        </authorList>
    </citation>
    <scope>NUCLEOTIDE SEQUENCE [LARGE SCALE GENOMIC DNA]</scope>
    <source>
        <strain evidence="8 9">BZ-SZ-XJ18</strain>
    </source>
</reference>
<dbReference type="Pfam" id="PF12890">
    <property type="entry name" value="DHOase"/>
    <property type="match status" value="1"/>
</dbReference>
<dbReference type="NCBIfam" id="TIGR00857">
    <property type="entry name" value="pyrC_multi"/>
    <property type="match status" value="1"/>
</dbReference>
<feature type="active site" evidence="6">
    <location>
        <position position="326"/>
    </location>
</feature>
<dbReference type="OrthoDB" id="9765462at2"/>
<dbReference type="GO" id="GO:0005737">
    <property type="term" value="C:cytoplasm"/>
    <property type="evidence" value="ECO:0007669"/>
    <property type="project" value="TreeGrafter"/>
</dbReference>
<dbReference type="InterPro" id="IPR032466">
    <property type="entry name" value="Metal_Hydrolase"/>
</dbReference>
<dbReference type="GO" id="GO:0044205">
    <property type="term" value="P:'de novo' UMP biosynthetic process"/>
    <property type="evidence" value="ECO:0007669"/>
    <property type="project" value="UniProtKB-UniRule"/>
</dbReference>
<feature type="binding site" evidence="6">
    <location>
        <position position="200"/>
    </location>
    <ligand>
        <name>Zn(2+)</name>
        <dbReference type="ChEBI" id="CHEBI:29105"/>
        <label>2</label>
    </ligand>
</feature>
<keyword evidence="4 6" id="KW-0378">Hydrolase</keyword>
<dbReference type="Gene3D" id="3.20.20.140">
    <property type="entry name" value="Metal-dependent hydrolases"/>
    <property type="match status" value="1"/>
</dbReference>
<dbReference type="AlphaFoldDB" id="A0A2P6MG75"/>
<dbReference type="Gene3D" id="2.30.40.10">
    <property type="entry name" value="Urease, subunit C, domain 1"/>
    <property type="match status" value="1"/>
</dbReference>
<dbReference type="EMBL" id="PVNS01000009">
    <property type="protein sequence ID" value="PRO65299.1"/>
    <property type="molecule type" value="Genomic_DNA"/>
</dbReference>
<dbReference type="EC" id="3.5.2.3" evidence="6"/>
<sequence length="449" mass="48585">MASASERQYWLSVYKRKGRSGLKRLVKGALVYQAGTLKQEDVLINQETGVIEAAAQSLSTDMADETIEAEGKLLAPGFIDVHIHLREPGGEHKETVRSGTKAAAAGGFTTVCAMPNTNPVPDSAETLKEVQSSLKDAFVHVHHYGSLTKSLKGEALTDMESLKNGGICAFTDDGVGIQQAGLMKEAMKRAAALGLPVAAHCEDNSLVNGGVMHEGKQAEALGLPGISSSAESVHIARDVLLAEETGAHYHVCHVSTKESVRIIRDAKKAGIHVTAEVTPHHLLLTEEDIPGDDPLYKMNPPLRSSSDRLALVEGLLDGTIDFIATDHAPHATEEKRGSMRNTPFGIIGLETAFPLLYTFFVKNNQLPLTKLIDWMSAAPAGIFQLKNGGIKTGERADLVLIDIEKPRTVIPQEIQSASSNTPFFGWELSGWPEKTFCSGRLVWDRKERE</sequence>
<gene>
    <name evidence="6" type="primary">pyrC</name>
    <name evidence="8" type="ORF">C6I21_10895</name>
</gene>
<comment type="pathway">
    <text evidence="6">Pyrimidine metabolism; UMP biosynthesis via de novo pathway; (S)-dihydroorotate from bicarbonate: step 3/3.</text>
</comment>
<dbReference type="GO" id="GO:0006145">
    <property type="term" value="P:purine nucleobase catabolic process"/>
    <property type="evidence" value="ECO:0007669"/>
    <property type="project" value="TreeGrafter"/>
</dbReference>
<dbReference type="PROSITE" id="PS00483">
    <property type="entry name" value="DIHYDROOROTASE_2"/>
    <property type="match status" value="1"/>
</dbReference>
<evidence type="ECO:0000256" key="5">
    <source>
        <dbReference type="ARBA" id="ARBA00022975"/>
    </source>
</evidence>
<dbReference type="PANTHER" id="PTHR43668:SF2">
    <property type="entry name" value="ALLANTOINASE"/>
    <property type="match status" value="1"/>
</dbReference>
<evidence type="ECO:0000313" key="9">
    <source>
        <dbReference type="Proteomes" id="UP000243650"/>
    </source>
</evidence>
<feature type="binding site" evidence="6">
    <location>
        <begin position="84"/>
        <end position="86"/>
    </location>
    <ligand>
        <name>substrate</name>
    </ligand>
</feature>
<feature type="binding site" evidence="6">
    <location>
        <position position="326"/>
    </location>
    <ligand>
        <name>Zn(2+)</name>
        <dbReference type="ChEBI" id="CHEBI:29105"/>
        <label>1</label>
    </ligand>
</feature>
<evidence type="ECO:0000256" key="2">
    <source>
        <dbReference type="ARBA" id="ARBA00010286"/>
    </source>
</evidence>
<dbReference type="HAMAP" id="MF_00220_B">
    <property type="entry name" value="PyrC_classI_B"/>
    <property type="match status" value="1"/>
</dbReference>
<dbReference type="UniPathway" id="UPA00070">
    <property type="reaction ID" value="UER00117"/>
</dbReference>
<comment type="function">
    <text evidence="1 6">Catalyzes the reversible cyclization of carbamoyl aspartate to dihydroorotate.</text>
</comment>
<feature type="binding site" evidence="6">
    <location>
        <position position="173"/>
    </location>
    <ligand>
        <name>Zn(2+)</name>
        <dbReference type="ChEBI" id="CHEBI:29105"/>
        <label>2</label>
    </ligand>
</feature>